<reference evidence="1 2" key="1">
    <citation type="submission" date="2016-10" db="EMBL/GenBank/DDBJ databases">
        <authorList>
            <person name="de Groot N.N."/>
        </authorList>
    </citation>
    <scope>NUCLEOTIDE SEQUENCE [LARGE SCALE GENOMIC DNA]</scope>
    <source>
        <strain evidence="1 2">CGMCC 1.6291</strain>
    </source>
</reference>
<dbReference type="Pfam" id="PF06945">
    <property type="entry name" value="DUF1289"/>
    <property type="match status" value="1"/>
</dbReference>
<protein>
    <recommendedName>
        <fullName evidence="3">DUF1289 domain-containing protein</fullName>
    </recommendedName>
</protein>
<keyword evidence="2" id="KW-1185">Reference proteome</keyword>
<organism evidence="1 2">
    <name type="scientific">Aquisalimonas asiatica</name>
    <dbReference type="NCBI Taxonomy" id="406100"/>
    <lineage>
        <taxon>Bacteria</taxon>
        <taxon>Pseudomonadati</taxon>
        <taxon>Pseudomonadota</taxon>
        <taxon>Gammaproteobacteria</taxon>
        <taxon>Chromatiales</taxon>
        <taxon>Ectothiorhodospiraceae</taxon>
        <taxon>Aquisalimonas</taxon>
    </lineage>
</organism>
<dbReference type="PANTHER" id="PTHR35175">
    <property type="entry name" value="DUF1289 DOMAIN-CONTAINING PROTEIN"/>
    <property type="match status" value="1"/>
</dbReference>
<name>A0A1H8TXY2_9GAMM</name>
<dbReference type="PANTHER" id="PTHR35175:SF2">
    <property type="entry name" value="DUF1289 DOMAIN-CONTAINING PROTEIN"/>
    <property type="match status" value="1"/>
</dbReference>
<proteinExistence type="predicted"/>
<dbReference type="OrthoDB" id="8911262at2"/>
<evidence type="ECO:0000313" key="2">
    <source>
        <dbReference type="Proteomes" id="UP000199657"/>
    </source>
</evidence>
<dbReference type="InterPro" id="IPR010710">
    <property type="entry name" value="DUF1289"/>
</dbReference>
<dbReference type="RefSeq" id="WP_091644145.1">
    <property type="nucleotide sequence ID" value="NZ_FOEG01000005.1"/>
</dbReference>
<evidence type="ECO:0008006" key="3">
    <source>
        <dbReference type="Google" id="ProtNLM"/>
    </source>
</evidence>
<dbReference type="Proteomes" id="UP000199657">
    <property type="component" value="Unassembled WGS sequence"/>
</dbReference>
<gene>
    <name evidence="1" type="ORF">SAMN04488052_10511</name>
</gene>
<sequence length="65" mass="7142">MSTASYPESPCVGLCQMDGQRRYCMGCGRTLNEIATWSRMSVDEKRAVLERVGDSGSGRDAHKAE</sequence>
<accession>A0A1H8TXY2</accession>
<dbReference type="AlphaFoldDB" id="A0A1H8TXY2"/>
<dbReference type="STRING" id="406100.SAMN04488052_10511"/>
<evidence type="ECO:0000313" key="1">
    <source>
        <dbReference type="EMBL" id="SEO95705.1"/>
    </source>
</evidence>
<dbReference type="EMBL" id="FOEG01000005">
    <property type="protein sequence ID" value="SEO95705.1"/>
    <property type="molecule type" value="Genomic_DNA"/>
</dbReference>